<dbReference type="PANTHER" id="PTHR10773:SF19">
    <property type="match status" value="1"/>
</dbReference>
<feature type="compositionally biased region" description="Basic residues" evidence="1">
    <location>
        <begin position="159"/>
        <end position="174"/>
    </location>
</feature>
<feature type="non-terminal residue" evidence="2">
    <location>
        <position position="585"/>
    </location>
</feature>
<dbReference type="Proteomes" id="UP001162156">
    <property type="component" value="Unassembled WGS sequence"/>
</dbReference>
<evidence type="ECO:0000256" key="1">
    <source>
        <dbReference type="SAM" id="MobiDB-lite"/>
    </source>
</evidence>
<evidence type="ECO:0000313" key="3">
    <source>
        <dbReference type="Proteomes" id="UP001162156"/>
    </source>
</evidence>
<protein>
    <recommendedName>
        <fullName evidence="4">Transposase</fullName>
    </recommendedName>
</protein>
<feature type="compositionally biased region" description="Low complexity" evidence="1">
    <location>
        <begin position="48"/>
        <end position="63"/>
    </location>
</feature>
<keyword evidence="3" id="KW-1185">Reference proteome</keyword>
<name>A0AAV8XEK5_9CUCU</name>
<organism evidence="2 3">
    <name type="scientific">Rhamnusium bicolor</name>
    <dbReference type="NCBI Taxonomy" id="1586634"/>
    <lineage>
        <taxon>Eukaryota</taxon>
        <taxon>Metazoa</taxon>
        <taxon>Ecdysozoa</taxon>
        <taxon>Arthropoda</taxon>
        <taxon>Hexapoda</taxon>
        <taxon>Insecta</taxon>
        <taxon>Pterygota</taxon>
        <taxon>Neoptera</taxon>
        <taxon>Endopterygota</taxon>
        <taxon>Coleoptera</taxon>
        <taxon>Polyphaga</taxon>
        <taxon>Cucujiformia</taxon>
        <taxon>Chrysomeloidea</taxon>
        <taxon>Cerambycidae</taxon>
        <taxon>Lepturinae</taxon>
        <taxon>Rhagiini</taxon>
        <taxon>Rhamnusium</taxon>
    </lineage>
</organism>
<gene>
    <name evidence="2" type="ORF">NQ314_011920</name>
</gene>
<dbReference type="AlphaFoldDB" id="A0AAV8XEK5"/>
<feature type="region of interest" description="Disordered" evidence="1">
    <location>
        <begin position="46"/>
        <end position="203"/>
    </location>
</feature>
<comment type="caution">
    <text evidence="2">The sequence shown here is derived from an EMBL/GenBank/DDBJ whole genome shotgun (WGS) entry which is preliminary data.</text>
</comment>
<reference evidence="2" key="1">
    <citation type="journal article" date="2023" name="Insect Mol. Biol.">
        <title>Genome sequencing provides insights into the evolution of gene families encoding plant cell wall-degrading enzymes in longhorned beetles.</title>
        <authorList>
            <person name="Shin N.R."/>
            <person name="Okamura Y."/>
            <person name="Kirsch R."/>
            <person name="Pauchet Y."/>
        </authorList>
    </citation>
    <scope>NUCLEOTIDE SEQUENCE</scope>
    <source>
        <strain evidence="2">RBIC_L_NR</strain>
    </source>
</reference>
<dbReference type="PANTHER" id="PTHR10773">
    <property type="entry name" value="DNA-DIRECTED RNA POLYMERASES I, II, AND III SUBUNIT RPABC2"/>
    <property type="match status" value="1"/>
</dbReference>
<dbReference type="EMBL" id="JANEYF010003320">
    <property type="protein sequence ID" value="KAJ8937372.1"/>
    <property type="molecule type" value="Genomic_DNA"/>
</dbReference>
<feature type="compositionally biased region" description="Low complexity" evidence="1">
    <location>
        <begin position="101"/>
        <end position="112"/>
    </location>
</feature>
<feature type="compositionally biased region" description="Polar residues" evidence="1">
    <location>
        <begin position="190"/>
        <end position="200"/>
    </location>
</feature>
<accession>A0AAV8XEK5</accession>
<evidence type="ECO:0008006" key="4">
    <source>
        <dbReference type="Google" id="ProtNLM"/>
    </source>
</evidence>
<feature type="compositionally biased region" description="Acidic residues" evidence="1">
    <location>
        <begin position="142"/>
        <end position="153"/>
    </location>
</feature>
<proteinExistence type="predicted"/>
<sequence>MLSRGALMLQLVQQRAVEDEEKKTVNMKIAIMKQVRELNGEADKLKDVNVGNNNNINTDRVNNCEPNTEVLPVCNSNQSDEKPGGSSTKAVSDESEESDSSEGSTTSSSSGNSHEEDSDDSVLDPNYTPVDVNSRNNQLPDELLELAESDESTVDDRRKVKHSCQTKKQGKKRVAKPEDWHKNKAKRARNSGTSYITSSASRKKFPERKMMPPCTQKCRLKCSTKISEDDRNKIFGDYWSLKDLQRQRDFLLASMVEIKPKYRYVKENTTRNRSHNNAFYFEINKEKIQICKLFFKATLGINDRPIRTVLQKRTMFSGQMITEDQRGKHGKHAKIDDKIKDGVRAHINSIPRIPSHYCRAGSSREYIEGGKSLADLHRDYFNVSFFIPKKDQCDLCVEYSNSKPEEKIEMEVRYQNHLKETQLARKEKEQDKTSHSGAVAVFDLQSVLPLFDLKSNEVQCFVWHEGEANRGANEIGTCLMRYFNFLSDKYKTNGDQEEDELEIVLFSDNCAELCHDDIHDLKSLNFDLGWLNNIKDEDRNSFKLTEVKVLKVEKAHPGILFYKTTYEQNDYQQIKVLKEKRNSVD</sequence>
<evidence type="ECO:0000313" key="2">
    <source>
        <dbReference type="EMBL" id="KAJ8937372.1"/>
    </source>
</evidence>